<dbReference type="HAMAP" id="MF_00103">
    <property type="entry name" value="Fapy_DNA_glycosyl"/>
    <property type="match status" value="1"/>
</dbReference>
<keyword evidence="11 15" id="KW-0456">Lyase</keyword>
<dbReference type="SUPFAM" id="SSF46946">
    <property type="entry name" value="S13-like H2TH domain"/>
    <property type="match status" value="1"/>
</dbReference>
<dbReference type="RefSeq" id="WP_182040906.1">
    <property type="nucleotide sequence ID" value="NZ_PDLY01000002.1"/>
</dbReference>
<feature type="binding site" evidence="15">
    <location>
        <position position="94"/>
    </location>
    <ligand>
        <name>DNA</name>
        <dbReference type="ChEBI" id="CHEBI:16991"/>
    </ligand>
</feature>
<dbReference type="InterPro" id="IPR015886">
    <property type="entry name" value="H2TH_FPG"/>
</dbReference>
<evidence type="ECO:0000256" key="11">
    <source>
        <dbReference type="ARBA" id="ARBA00023239"/>
    </source>
</evidence>
<evidence type="ECO:0000256" key="13">
    <source>
        <dbReference type="ARBA" id="ARBA00023295"/>
    </source>
</evidence>
<comment type="subunit">
    <text evidence="3 15">Monomer.</text>
</comment>
<feature type="domain" description="FPG-type" evidence="16">
    <location>
        <begin position="240"/>
        <end position="279"/>
    </location>
</feature>
<feature type="binding site" evidence="15">
    <location>
        <position position="113"/>
    </location>
    <ligand>
        <name>DNA</name>
        <dbReference type="ChEBI" id="CHEBI:16991"/>
    </ligand>
</feature>
<evidence type="ECO:0000256" key="8">
    <source>
        <dbReference type="ARBA" id="ARBA00022833"/>
    </source>
</evidence>
<evidence type="ECO:0000256" key="2">
    <source>
        <dbReference type="ARBA" id="ARBA00009409"/>
    </source>
</evidence>
<reference evidence="18 19" key="1">
    <citation type="submission" date="2017-10" db="EMBL/GenBank/DDBJ databases">
        <authorList>
            <person name="Jakob F."/>
        </authorList>
    </citation>
    <scope>NUCLEOTIDE SEQUENCE [LARGE SCALE GENOMIC DNA]</scope>
    <source>
        <strain evidence="18 19">TMW 2.1889</strain>
    </source>
</reference>
<dbReference type="Pfam" id="PF06827">
    <property type="entry name" value="zf-FPG_IleRS"/>
    <property type="match status" value="1"/>
</dbReference>
<dbReference type="InterPro" id="IPR020629">
    <property type="entry name" value="FPG_Glyclase"/>
</dbReference>
<keyword evidence="13 15" id="KW-0326">Glycosidase</keyword>
<keyword evidence="7 15" id="KW-0378">Hydrolase</keyword>
<comment type="caution">
    <text evidence="15">Lacks conserved residue(s) required for the propagation of feature annotation.</text>
</comment>
<evidence type="ECO:0000256" key="6">
    <source>
        <dbReference type="ARBA" id="ARBA00022771"/>
    </source>
</evidence>
<comment type="function">
    <text evidence="15">Involved in base excision repair of DNA damaged by oxidation or by mutagenic agents. Acts as DNA glycosylase that recognizes and removes damaged bases. Has a preference for oxidized purines, such as 7,8-dihydro-8-oxoguanine (8-oxoG). Has AP (apurinic/apyrimidinic) lyase activity and introduces nicks in the DNA strand. Cleaves the DNA backbone by beta-delta elimination to generate a single-strand break at the site of the removed base with both 3'- and 5'-phosphates.</text>
</comment>
<comment type="caution">
    <text evidence="18">The sequence shown here is derived from an EMBL/GenBank/DDBJ whole genome shotgun (WGS) entry which is preliminary data.</text>
</comment>
<name>A0ABR5ZRV0_9PROT</name>
<evidence type="ECO:0000256" key="15">
    <source>
        <dbReference type="HAMAP-Rule" id="MF_00103"/>
    </source>
</evidence>
<dbReference type="CDD" id="cd08966">
    <property type="entry name" value="EcFpg-like_N"/>
    <property type="match status" value="1"/>
</dbReference>
<feature type="active site" description="Proton donor; for delta-elimination activity" evidence="15">
    <location>
        <position position="269"/>
    </location>
</feature>
<feature type="domain" description="Formamidopyrimidine-DNA glycosylase catalytic" evidence="17">
    <location>
        <begin position="2"/>
        <end position="116"/>
    </location>
</feature>
<evidence type="ECO:0000256" key="3">
    <source>
        <dbReference type="ARBA" id="ARBA00011245"/>
    </source>
</evidence>
<evidence type="ECO:0000259" key="17">
    <source>
        <dbReference type="PROSITE" id="PS51068"/>
    </source>
</evidence>
<evidence type="ECO:0000256" key="10">
    <source>
        <dbReference type="ARBA" id="ARBA00023204"/>
    </source>
</evidence>
<evidence type="ECO:0000256" key="14">
    <source>
        <dbReference type="ARBA" id="ARBA00044632"/>
    </source>
</evidence>
<dbReference type="InterPro" id="IPR012319">
    <property type="entry name" value="FPG_cat"/>
</dbReference>
<dbReference type="Pfam" id="PF01149">
    <property type="entry name" value="Fapy_DNA_glyco"/>
    <property type="match status" value="1"/>
</dbReference>
<dbReference type="InterPro" id="IPR035937">
    <property type="entry name" value="FPG_N"/>
</dbReference>
<dbReference type="Gene3D" id="1.10.8.50">
    <property type="match status" value="1"/>
</dbReference>
<dbReference type="EMBL" id="PDLY01000002">
    <property type="protein sequence ID" value="MBA5727040.1"/>
    <property type="molecule type" value="Genomic_DNA"/>
</dbReference>
<protein>
    <recommendedName>
        <fullName evidence="15">Formamidopyrimidine-DNA glycosylase</fullName>
        <shortName evidence="15">Fapy-DNA glycosylase</shortName>
        <ecNumber evidence="15">3.2.2.23</ecNumber>
    </recommendedName>
    <alternativeName>
        <fullName evidence="15">DNA-(apurinic or apyrimidinic site) lyase MutM</fullName>
        <shortName evidence="15">AP lyase MutM</shortName>
        <ecNumber evidence="15">4.2.99.18</ecNumber>
    </alternativeName>
</protein>
<dbReference type="EC" id="3.2.2.23" evidence="15"/>
<evidence type="ECO:0000259" key="16">
    <source>
        <dbReference type="PROSITE" id="PS51066"/>
    </source>
</evidence>
<keyword evidence="9 15" id="KW-0238">DNA-binding</keyword>
<comment type="cofactor">
    <cofactor evidence="15">
        <name>Zn(2+)</name>
        <dbReference type="ChEBI" id="CHEBI:29105"/>
    </cofactor>
    <text evidence="15">Binds 1 zinc ion per subunit.</text>
</comment>
<keyword evidence="4 15" id="KW-0479">Metal-binding</keyword>
<evidence type="ECO:0000256" key="7">
    <source>
        <dbReference type="ARBA" id="ARBA00022801"/>
    </source>
</evidence>
<evidence type="ECO:0000256" key="1">
    <source>
        <dbReference type="ARBA" id="ARBA00001668"/>
    </source>
</evidence>
<dbReference type="InterPro" id="IPR010979">
    <property type="entry name" value="Ribosomal_uS13-like_H2TH"/>
</dbReference>
<dbReference type="InterPro" id="IPR010663">
    <property type="entry name" value="Znf_FPG/IleRS"/>
</dbReference>
<keyword evidence="19" id="KW-1185">Reference proteome</keyword>
<dbReference type="PROSITE" id="PS51068">
    <property type="entry name" value="FPG_CAT"/>
    <property type="match status" value="1"/>
</dbReference>
<dbReference type="Pfam" id="PF06831">
    <property type="entry name" value="H2TH"/>
    <property type="match status" value="1"/>
</dbReference>
<dbReference type="NCBIfam" id="NF002211">
    <property type="entry name" value="PRK01103.1"/>
    <property type="match status" value="1"/>
</dbReference>
<dbReference type="PROSITE" id="PS51066">
    <property type="entry name" value="ZF_FPG_2"/>
    <property type="match status" value="1"/>
</dbReference>
<evidence type="ECO:0000256" key="12">
    <source>
        <dbReference type="ARBA" id="ARBA00023268"/>
    </source>
</evidence>
<dbReference type="SMART" id="SM01232">
    <property type="entry name" value="H2TH"/>
    <property type="match status" value="1"/>
</dbReference>
<keyword evidence="5 15" id="KW-0227">DNA damage</keyword>
<gene>
    <name evidence="15" type="primary">mutM</name>
    <name evidence="15" type="synonym">fpg</name>
    <name evidence="18" type="ORF">CPA56_03415</name>
</gene>
<sequence length="299" mass="33867">MPELPEVETILRGLKPALEGQSIVAMNINRPNLRTPFPPDLATIPLHQTVTGLRRRAKYILIDFQHGWSMLIHLGMSGRLFIDPAEQNVPPRKHEHLVIWTDNNCRIGLVDARRFGMVDLFRQGQEEKHPSLRFLGMEPLSDEFTTGHLVPLCDTSRSIKDVLLDQRKIAGLGNIYVCEALFRAHIHPARAANKLTYAELNCLHGFIKDILQSAIDAGGSTLRDYVHTDGQPGAFQELHLVYGREGLSCPVCLEEKRCSSIQRMTQSGRSTFFCPHCQKKQERLTCDLQKNRRQSLTPC</sequence>
<comment type="catalytic activity">
    <reaction evidence="1 15">
        <text>Hydrolysis of DNA containing ring-opened 7-methylguanine residues, releasing 2,6-diamino-4-hydroxy-5-(N-methyl)formamidopyrimidine.</text>
        <dbReference type="EC" id="3.2.2.23"/>
    </reaction>
</comment>
<evidence type="ECO:0000313" key="18">
    <source>
        <dbReference type="EMBL" id="MBA5727040.1"/>
    </source>
</evidence>
<comment type="similarity">
    <text evidence="2 15">Belongs to the FPG family.</text>
</comment>
<proteinExistence type="inferred from homology"/>
<keyword evidence="8 15" id="KW-0862">Zinc</keyword>
<organism evidence="18 19">
    <name type="scientific">Bombella mellum</name>
    <dbReference type="NCBI Taxonomy" id="2039288"/>
    <lineage>
        <taxon>Bacteria</taxon>
        <taxon>Pseudomonadati</taxon>
        <taxon>Pseudomonadota</taxon>
        <taxon>Alphaproteobacteria</taxon>
        <taxon>Acetobacterales</taxon>
        <taxon>Acetobacteraceae</taxon>
        <taxon>Bombella</taxon>
    </lineage>
</organism>
<dbReference type="PANTHER" id="PTHR22993">
    <property type="entry name" value="FORMAMIDOPYRIMIDINE-DNA GLYCOSYLASE"/>
    <property type="match status" value="1"/>
</dbReference>
<feature type="active site" description="Proton donor; for beta-elimination activity" evidence="15">
    <location>
        <position position="58"/>
    </location>
</feature>
<keyword evidence="6 15" id="KW-0863">Zinc-finger</keyword>
<evidence type="ECO:0000256" key="5">
    <source>
        <dbReference type="ARBA" id="ARBA00022763"/>
    </source>
</evidence>
<dbReference type="InterPro" id="IPR000214">
    <property type="entry name" value="Znf_DNA_glyclase/AP_lyase"/>
</dbReference>
<feature type="active site" description="Schiff-base intermediate with DNA" evidence="15">
    <location>
        <position position="2"/>
    </location>
</feature>
<evidence type="ECO:0000256" key="4">
    <source>
        <dbReference type="ARBA" id="ARBA00022723"/>
    </source>
</evidence>
<keyword evidence="12 15" id="KW-0511">Multifunctional enzyme</keyword>
<evidence type="ECO:0000313" key="19">
    <source>
        <dbReference type="Proteomes" id="UP000765338"/>
    </source>
</evidence>
<accession>A0ABR5ZRV0</accession>
<dbReference type="Gene3D" id="3.20.190.10">
    <property type="entry name" value="MutM-like, N-terminal"/>
    <property type="match status" value="1"/>
</dbReference>
<keyword evidence="10 15" id="KW-0234">DNA repair</keyword>
<dbReference type="NCBIfam" id="TIGR00577">
    <property type="entry name" value="fpg"/>
    <property type="match status" value="1"/>
</dbReference>
<comment type="catalytic activity">
    <reaction evidence="14 15">
        <text>2'-deoxyribonucleotide-(2'-deoxyribose 5'-phosphate)-2'-deoxyribonucleotide-DNA = a 3'-end 2'-deoxyribonucleotide-(2,3-dehydro-2,3-deoxyribose 5'-phosphate)-DNA + a 5'-end 5'-phospho-2'-deoxyribonucleoside-DNA + H(+)</text>
        <dbReference type="Rhea" id="RHEA:66592"/>
        <dbReference type="Rhea" id="RHEA-COMP:13180"/>
        <dbReference type="Rhea" id="RHEA-COMP:16897"/>
        <dbReference type="Rhea" id="RHEA-COMP:17067"/>
        <dbReference type="ChEBI" id="CHEBI:15378"/>
        <dbReference type="ChEBI" id="CHEBI:136412"/>
        <dbReference type="ChEBI" id="CHEBI:157695"/>
        <dbReference type="ChEBI" id="CHEBI:167181"/>
        <dbReference type="EC" id="4.2.99.18"/>
    </reaction>
</comment>
<dbReference type="SUPFAM" id="SSF81624">
    <property type="entry name" value="N-terminal domain of MutM-like DNA repair proteins"/>
    <property type="match status" value="1"/>
</dbReference>
<dbReference type="SUPFAM" id="SSF57716">
    <property type="entry name" value="Glucocorticoid receptor-like (DNA-binding domain)"/>
    <property type="match status" value="1"/>
</dbReference>
<evidence type="ECO:0000256" key="9">
    <source>
        <dbReference type="ARBA" id="ARBA00023125"/>
    </source>
</evidence>
<dbReference type="PANTHER" id="PTHR22993:SF9">
    <property type="entry name" value="FORMAMIDOPYRIMIDINE-DNA GLYCOSYLASE"/>
    <property type="match status" value="1"/>
</dbReference>
<dbReference type="Proteomes" id="UP000765338">
    <property type="component" value="Unassembled WGS sequence"/>
</dbReference>
<dbReference type="EC" id="4.2.99.18" evidence="15"/>
<feature type="active site" description="Proton donor" evidence="15">
    <location>
        <position position="3"/>
    </location>
</feature>
<dbReference type="SMART" id="SM00898">
    <property type="entry name" value="Fapy_DNA_glyco"/>
    <property type="match status" value="1"/>
</dbReference>